<evidence type="ECO:0000313" key="2">
    <source>
        <dbReference type="EMBL" id="KAF0298821.1"/>
    </source>
</evidence>
<gene>
    <name evidence="2" type="ORF">FJT64_003821</name>
</gene>
<dbReference type="EMBL" id="VIIS01001408">
    <property type="protein sequence ID" value="KAF0298821.1"/>
    <property type="molecule type" value="Genomic_DNA"/>
</dbReference>
<feature type="compositionally biased region" description="Gly residues" evidence="1">
    <location>
        <begin position="136"/>
        <end position="154"/>
    </location>
</feature>
<protein>
    <submittedName>
        <fullName evidence="2">Uncharacterized protein</fullName>
    </submittedName>
</protein>
<accession>A0A6A4WAD2</accession>
<organism evidence="2 3">
    <name type="scientific">Amphibalanus amphitrite</name>
    <name type="common">Striped barnacle</name>
    <name type="synonym">Balanus amphitrite</name>
    <dbReference type="NCBI Taxonomy" id="1232801"/>
    <lineage>
        <taxon>Eukaryota</taxon>
        <taxon>Metazoa</taxon>
        <taxon>Ecdysozoa</taxon>
        <taxon>Arthropoda</taxon>
        <taxon>Crustacea</taxon>
        <taxon>Multicrustacea</taxon>
        <taxon>Cirripedia</taxon>
        <taxon>Thoracica</taxon>
        <taxon>Thoracicalcarea</taxon>
        <taxon>Balanomorpha</taxon>
        <taxon>Balanoidea</taxon>
        <taxon>Balanidae</taxon>
        <taxon>Amphibalaninae</taxon>
        <taxon>Amphibalanus</taxon>
    </lineage>
</organism>
<feature type="compositionally biased region" description="Acidic residues" evidence="1">
    <location>
        <begin position="186"/>
        <end position="195"/>
    </location>
</feature>
<reference evidence="2 3" key="1">
    <citation type="submission" date="2019-07" db="EMBL/GenBank/DDBJ databases">
        <title>Draft genome assembly of a fouling barnacle, Amphibalanus amphitrite (Darwin, 1854): The first reference genome for Thecostraca.</title>
        <authorList>
            <person name="Kim W."/>
        </authorList>
    </citation>
    <scope>NUCLEOTIDE SEQUENCE [LARGE SCALE GENOMIC DNA]</scope>
    <source>
        <strain evidence="2">SNU_AA5</strain>
        <tissue evidence="2">Soma without cirri and trophi</tissue>
    </source>
</reference>
<dbReference type="Proteomes" id="UP000440578">
    <property type="component" value="Unassembled WGS sequence"/>
</dbReference>
<comment type="caution">
    <text evidence="2">The sequence shown here is derived from an EMBL/GenBank/DDBJ whole genome shotgun (WGS) entry which is preliminary data.</text>
</comment>
<proteinExistence type="predicted"/>
<feature type="region of interest" description="Disordered" evidence="1">
    <location>
        <begin position="65"/>
        <end position="89"/>
    </location>
</feature>
<dbReference type="AlphaFoldDB" id="A0A6A4WAD2"/>
<feature type="region of interest" description="Disordered" evidence="1">
    <location>
        <begin position="106"/>
        <end position="195"/>
    </location>
</feature>
<sequence>MGIMDVCESCPSPVSPPEPCKYRLAAVGPLSDRCLPRWIAPRLAVPANGRPLCLNGSERYCPDRLGGNPSLNTSTEDELPGGARPYEGSARDTLLETRWWSRLVAARRTDSRRSRSSAEQSFKGADGPSSLEDTRSGGGGSVSGSGTGGRGGSGSASWRQEPADSPASPSETGAAPALHQAHSASDDGDSSTDDSAADTWEIYRVRGHVAGTWEIYRGPPKSRLLPNQYDLMENKKIYMGQALEDSRRVVPDSFSVALQHVLLDVPAATYLALPEPLLAAWLRPELVAAFGRAVARLLPLLAQRPPVTGGFSGGPAAGRPHEVGTLFTLDGQEGQTFWVVGRQMAAPAQRLLFVCVPGSTPPNMLELAFRLMHGTGPR</sequence>
<evidence type="ECO:0000256" key="1">
    <source>
        <dbReference type="SAM" id="MobiDB-lite"/>
    </source>
</evidence>
<keyword evidence="3" id="KW-1185">Reference proteome</keyword>
<name>A0A6A4WAD2_AMPAM</name>
<dbReference type="OrthoDB" id="10263272at2759"/>
<evidence type="ECO:0000313" key="3">
    <source>
        <dbReference type="Proteomes" id="UP000440578"/>
    </source>
</evidence>